<keyword evidence="3" id="KW-1185">Reference proteome</keyword>
<organism evidence="2 3">
    <name type="scientific">Lentinula lateritia</name>
    <dbReference type="NCBI Taxonomy" id="40482"/>
    <lineage>
        <taxon>Eukaryota</taxon>
        <taxon>Fungi</taxon>
        <taxon>Dikarya</taxon>
        <taxon>Basidiomycota</taxon>
        <taxon>Agaricomycotina</taxon>
        <taxon>Agaricomycetes</taxon>
        <taxon>Agaricomycetidae</taxon>
        <taxon>Agaricales</taxon>
        <taxon>Marasmiineae</taxon>
        <taxon>Omphalotaceae</taxon>
        <taxon>Lentinula</taxon>
    </lineage>
</organism>
<protein>
    <submittedName>
        <fullName evidence="2">Uncharacterized protein</fullName>
    </submittedName>
</protein>
<evidence type="ECO:0000313" key="2">
    <source>
        <dbReference type="EMBL" id="KAJ4493392.1"/>
    </source>
</evidence>
<comment type="caution">
    <text evidence="2">The sequence shown here is derived from an EMBL/GenBank/DDBJ whole genome shotgun (WGS) entry which is preliminary data.</text>
</comment>
<reference evidence="2" key="1">
    <citation type="submission" date="2022-08" db="EMBL/GenBank/DDBJ databases">
        <title>A Global Phylogenomic Analysis of the Shiitake Genus Lentinula.</title>
        <authorList>
            <consortium name="DOE Joint Genome Institute"/>
            <person name="Sierra-Patev S."/>
            <person name="Min B."/>
            <person name="Naranjo-Ortiz M."/>
            <person name="Looney B."/>
            <person name="Konkel Z."/>
            <person name="Slot J.C."/>
            <person name="Sakamoto Y."/>
            <person name="Steenwyk J.L."/>
            <person name="Rokas A."/>
            <person name="Carro J."/>
            <person name="Camarero S."/>
            <person name="Ferreira P."/>
            <person name="Molpeceres G."/>
            <person name="Ruiz-Duenas F.J."/>
            <person name="Serrano A."/>
            <person name="Henrissat B."/>
            <person name="Drula E."/>
            <person name="Hughes K.W."/>
            <person name="Mata J.L."/>
            <person name="Ishikawa N.K."/>
            <person name="Vargas-Isla R."/>
            <person name="Ushijima S."/>
            <person name="Smith C.A."/>
            <person name="Ahrendt S."/>
            <person name="Andreopoulos W."/>
            <person name="He G."/>
            <person name="Labutti K."/>
            <person name="Lipzen A."/>
            <person name="Ng V."/>
            <person name="Riley R."/>
            <person name="Sandor L."/>
            <person name="Barry K."/>
            <person name="Martinez A.T."/>
            <person name="Xiao Y."/>
            <person name="Gibbons J.G."/>
            <person name="Terashima K."/>
            <person name="Grigoriev I.V."/>
            <person name="Hibbett D.S."/>
        </authorList>
    </citation>
    <scope>NUCLEOTIDE SEQUENCE</scope>
    <source>
        <strain evidence="2">RHP3577 ss4</strain>
    </source>
</reference>
<accession>A0ABQ8VJF1</accession>
<dbReference type="EMBL" id="JANVFT010000035">
    <property type="protein sequence ID" value="KAJ4493392.1"/>
    <property type="molecule type" value="Genomic_DNA"/>
</dbReference>
<evidence type="ECO:0000313" key="3">
    <source>
        <dbReference type="Proteomes" id="UP001150217"/>
    </source>
</evidence>
<keyword evidence="1" id="KW-0732">Signal</keyword>
<proteinExistence type="predicted"/>
<feature type="chain" id="PRO_5047362395" evidence="1">
    <location>
        <begin position="17"/>
        <end position="81"/>
    </location>
</feature>
<gene>
    <name evidence="2" type="ORF">C8R41DRAFT_830944</name>
</gene>
<dbReference type="Proteomes" id="UP001150217">
    <property type="component" value="Unassembled WGS sequence"/>
</dbReference>
<feature type="signal peptide" evidence="1">
    <location>
        <begin position="1"/>
        <end position="16"/>
    </location>
</feature>
<name>A0ABQ8VJF1_9AGAR</name>
<sequence length="81" mass="8704">MFPLFLLFAIFASCVGKYFAQSNNVTLWQFGAHRLAGGGFTAPLLPIGTPSDGLSTTFLYEVLDPVTTLVTEYDSPVLAVS</sequence>
<evidence type="ECO:0000256" key="1">
    <source>
        <dbReference type="SAM" id="SignalP"/>
    </source>
</evidence>